<evidence type="ECO:0000256" key="1">
    <source>
        <dbReference type="SAM" id="MobiDB-lite"/>
    </source>
</evidence>
<keyword evidence="2" id="KW-1133">Transmembrane helix</keyword>
<proteinExistence type="predicted"/>
<dbReference type="Gene3D" id="2.80.10.50">
    <property type="match status" value="1"/>
</dbReference>
<keyword evidence="2" id="KW-0812">Transmembrane</keyword>
<feature type="transmembrane region" description="Helical" evidence="2">
    <location>
        <begin position="342"/>
        <end position="361"/>
    </location>
</feature>
<dbReference type="AlphaFoldDB" id="A0AAV6KSH0"/>
<dbReference type="CDD" id="cd23431">
    <property type="entry name" value="beta-trefoil_Ricin_AtEULS3-like"/>
    <property type="match status" value="1"/>
</dbReference>
<dbReference type="Proteomes" id="UP000823749">
    <property type="component" value="Chromosome 3"/>
</dbReference>
<evidence type="ECO:0000256" key="2">
    <source>
        <dbReference type="SAM" id="Phobius"/>
    </source>
</evidence>
<dbReference type="EMBL" id="JACTNZ010000003">
    <property type="protein sequence ID" value="KAG5555435.1"/>
    <property type="molecule type" value="Genomic_DNA"/>
</dbReference>
<protein>
    <submittedName>
        <fullName evidence="3">Uncharacterized protein</fullName>
    </submittedName>
</protein>
<feature type="region of interest" description="Disordered" evidence="1">
    <location>
        <begin position="1"/>
        <end position="114"/>
    </location>
</feature>
<feature type="compositionally biased region" description="Polar residues" evidence="1">
    <location>
        <begin position="94"/>
        <end position="111"/>
    </location>
</feature>
<sequence>MEGYPFGHHNTPHHHHEHHNPGDGEEYPPPAPPPSFRDDGPPPPPPPSYYGDYDPPPPPQVNPHHPAYHSGSGGGGSYDSPPIPDFHSQPPPSQNFNYSSSGHGYPSQQPADRTEYTTVVHHEHVESEGHHSYRPHLPSFLHHHEHQQGSAAGKPTVRVFAKAETNYSLTIRDGKVILAPSNPSDPFQHWIKDEKYSTKVKDEEGFPSFALVNKATGQAMKHSIGATHPVQLIPYNPDVLDESVLWTESKDLGDGYRTVRMVNNIRLNVDAFNGDKNHGGVREGTTVVLWEWKKGDNQRWKIIPYCKMLWSSRYGSSVAIHMEDFIEYASVLFMSSLCVSIYAVWKSLLVMILLLPLLAVLKYTKPSL</sequence>
<dbReference type="InterPro" id="IPR035992">
    <property type="entry name" value="Ricin_B-like_lectins"/>
</dbReference>
<keyword evidence="4" id="KW-1185">Reference proteome</keyword>
<dbReference type="PANTHER" id="PTHR31257:SF2">
    <property type="entry name" value="RICIN B-LIKE LECTIN EULS3"/>
    <property type="match status" value="1"/>
</dbReference>
<feature type="compositionally biased region" description="Pro residues" evidence="1">
    <location>
        <begin position="27"/>
        <end position="61"/>
    </location>
</feature>
<feature type="compositionally biased region" description="Pro residues" evidence="1">
    <location>
        <begin position="81"/>
        <end position="93"/>
    </location>
</feature>
<gene>
    <name evidence="3" type="ORF">RHGRI_006180</name>
</gene>
<keyword evidence="2" id="KW-0472">Membrane</keyword>
<accession>A0AAV6KSH0</accession>
<evidence type="ECO:0000313" key="3">
    <source>
        <dbReference type="EMBL" id="KAG5555435.1"/>
    </source>
</evidence>
<evidence type="ECO:0000313" key="4">
    <source>
        <dbReference type="Proteomes" id="UP000823749"/>
    </source>
</evidence>
<organism evidence="3 4">
    <name type="scientific">Rhododendron griersonianum</name>
    <dbReference type="NCBI Taxonomy" id="479676"/>
    <lineage>
        <taxon>Eukaryota</taxon>
        <taxon>Viridiplantae</taxon>
        <taxon>Streptophyta</taxon>
        <taxon>Embryophyta</taxon>
        <taxon>Tracheophyta</taxon>
        <taxon>Spermatophyta</taxon>
        <taxon>Magnoliopsida</taxon>
        <taxon>eudicotyledons</taxon>
        <taxon>Gunneridae</taxon>
        <taxon>Pentapetalae</taxon>
        <taxon>asterids</taxon>
        <taxon>Ericales</taxon>
        <taxon>Ericaceae</taxon>
        <taxon>Ericoideae</taxon>
        <taxon>Rhodoreae</taxon>
        <taxon>Rhododendron</taxon>
    </lineage>
</organism>
<name>A0AAV6KSH0_9ERIC</name>
<dbReference type="PANTHER" id="PTHR31257">
    <property type="entry name" value="RICIN B-LIKE LECTIN EULS3"/>
    <property type="match status" value="1"/>
</dbReference>
<dbReference type="InterPro" id="IPR040249">
    <property type="entry name" value="Ricin_B-like_lectin_EULS3-like"/>
</dbReference>
<dbReference type="SUPFAM" id="SSF50370">
    <property type="entry name" value="Ricin B-like lectins"/>
    <property type="match status" value="1"/>
</dbReference>
<comment type="caution">
    <text evidence="3">The sequence shown here is derived from an EMBL/GenBank/DDBJ whole genome shotgun (WGS) entry which is preliminary data.</text>
</comment>
<reference evidence="3" key="1">
    <citation type="submission" date="2020-08" db="EMBL/GenBank/DDBJ databases">
        <title>Plant Genome Project.</title>
        <authorList>
            <person name="Zhang R.-G."/>
        </authorList>
    </citation>
    <scope>NUCLEOTIDE SEQUENCE</scope>
    <source>
        <strain evidence="3">WSP0</strain>
        <tissue evidence="3">Leaf</tissue>
    </source>
</reference>